<proteinExistence type="predicted"/>
<dbReference type="AlphaFoldDB" id="A0AAN8N8A2"/>
<accession>A0AAN8N8A2</accession>
<keyword evidence="2" id="KW-1185">Reference proteome</keyword>
<dbReference type="EMBL" id="JAVHJM010000008">
    <property type="protein sequence ID" value="KAK6508210.1"/>
    <property type="molecule type" value="Genomic_DNA"/>
</dbReference>
<protein>
    <submittedName>
        <fullName evidence="1">Uncharacterized protein</fullName>
    </submittedName>
</protein>
<dbReference type="Proteomes" id="UP001307849">
    <property type="component" value="Unassembled WGS sequence"/>
</dbReference>
<organism evidence="1 2">
    <name type="scientific">Arthrobotrys conoides</name>
    <dbReference type="NCBI Taxonomy" id="74498"/>
    <lineage>
        <taxon>Eukaryota</taxon>
        <taxon>Fungi</taxon>
        <taxon>Dikarya</taxon>
        <taxon>Ascomycota</taxon>
        <taxon>Pezizomycotina</taxon>
        <taxon>Orbiliomycetes</taxon>
        <taxon>Orbiliales</taxon>
        <taxon>Orbiliaceae</taxon>
        <taxon>Arthrobotrys</taxon>
    </lineage>
</organism>
<reference evidence="1 2" key="1">
    <citation type="submission" date="2019-10" db="EMBL/GenBank/DDBJ databases">
        <authorList>
            <person name="Palmer J.M."/>
        </authorList>
    </citation>
    <scope>NUCLEOTIDE SEQUENCE [LARGE SCALE GENOMIC DNA]</scope>
    <source>
        <strain evidence="1 2">TWF506</strain>
    </source>
</reference>
<evidence type="ECO:0000313" key="2">
    <source>
        <dbReference type="Proteomes" id="UP001307849"/>
    </source>
</evidence>
<sequence length="125" mass="14902">MIRNDLATCNRLNWEVQRETQRLSLLPGGALVHNYRVRRELRPPMWDYYALKLSGFRLELFLSAWVHTYVQVEPEFNMVATKNEVILHTLHTKRIFAPRFEIRISRSIFFFPRQEDPPCVGAKRS</sequence>
<name>A0AAN8N8A2_9PEZI</name>
<gene>
    <name evidence="1" type="ORF">TWF506_010310</name>
</gene>
<evidence type="ECO:0000313" key="1">
    <source>
        <dbReference type="EMBL" id="KAK6508210.1"/>
    </source>
</evidence>
<comment type="caution">
    <text evidence="1">The sequence shown here is derived from an EMBL/GenBank/DDBJ whole genome shotgun (WGS) entry which is preliminary data.</text>
</comment>